<dbReference type="EMBL" id="RDQH01000333">
    <property type="protein sequence ID" value="RXH93552.1"/>
    <property type="molecule type" value="Genomic_DNA"/>
</dbReference>
<gene>
    <name evidence="2" type="ORF">DVH24_014128</name>
</gene>
<evidence type="ECO:0000313" key="2">
    <source>
        <dbReference type="EMBL" id="RXH93552.1"/>
    </source>
</evidence>
<name>A0A498JIP0_MALDO</name>
<reference evidence="2 3" key="1">
    <citation type="submission" date="2018-10" db="EMBL/GenBank/DDBJ databases">
        <title>A high-quality apple genome assembly.</title>
        <authorList>
            <person name="Hu J."/>
        </authorList>
    </citation>
    <scope>NUCLEOTIDE SEQUENCE [LARGE SCALE GENOMIC DNA]</scope>
    <source>
        <strain evidence="3">cv. HFTH1</strain>
        <tissue evidence="2">Young leaf</tissue>
    </source>
</reference>
<feature type="transmembrane region" description="Helical" evidence="1">
    <location>
        <begin position="12"/>
        <end position="31"/>
    </location>
</feature>
<keyword evidence="3" id="KW-1185">Reference proteome</keyword>
<organism evidence="2 3">
    <name type="scientific">Malus domestica</name>
    <name type="common">Apple</name>
    <name type="synonym">Pyrus malus</name>
    <dbReference type="NCBI Taxonomy" id="3750"/>
    <lineage>
        <taxon>Eukaryota</taxon>
        <taxon>Viridiplantae</taxon>
        <taxon>Streptophyta</taxon>
        <taxon>Embryophyta</taxon>
        <taxon>Tracheophyta</taxon>
        <taxon>Spermatophyta</taxon>
        <taxon>Magnoliopsida</taxon>
        <taxon>eudicotyledons</taxon>
        <taxon>Gunneridae</taxon>
        <taxon>Pentapetalae</taxon>
        <taxon>rosids</taxon>
        <taxon>fabids</taxon>
        <taxon>Rosales</taxon>
        <taxon>Rosaceae</taxon>
        <taxon>Amygdaloideae</taxon>
        <taxon>Maleae</taxon>
        <taxon>Malus</taxon>
    </lineage>
</organism>
<evidence type="ECO:0000256" key="1">
    <source>
        <dbReference type="SAM" id="Phobius"/>
    </source>
</evidence>
<keyword evidence="1" id="KW-1133">Transmembrane helix</keyword>
<dbReference type="AlphaFoldDB" id="A0A498JIP0"/>
<sequence length="102" mass="12165">MRKRGLAIPGFNKTWYILFLFSYLYFTLDAFEKEQVVGWRGNDYKPPEDGYFQIENCLIVQNVIWVMVQRHLISQNQMATTQIEVVQSILEIVFRDWQPSTL</sequence>
<proteinExistence type="predicted"/>
<protein>
    <submittedName>
        <fullName evidence="2">Uncharacterized protein</fullName>
    </submittedName>
</protein>
<comment type="caution">
    <text evidence="2">The sequence shown here is derived from an EMBL/GenBank/DDBJ whole genome shotgun (WGS) entry which is preliminary data.</text>
</comment>
<keyword evidence="1" id="KW-0472">Membrane</keyword>
<accession>A0A498JIP0</accession>
<dbReference type="Proteomes" id="UP000290289">
    <property type="component" value="Chromosome 7"/>
</dbReference>
<keyword evidence="1" id="KW-0812">Transmembrane</keyword>
<evidence type="ECO:0000313" key="3">
    <source>
        <dbReference type="Proteomes" id="UP000290289"/>
    </source>
</evidence>